<organism evidence="14 15">
    <name type="scientific">Methanocella conradii (strain DSM 24694 / JCM 17849 / CGMCC 1.5162 / HZ254)</name>
    <dbReference type="NCBI Taxonomy" id="1041930"/>
    <lineage>
        <taxon>Archaea</taxon>
        <taxon>Methanobacteriati</taxon>
        <taxon>Methanobacteriota</taxon>
        <taxon>Stenosarchaea group</taxon>
        <taxon>Methanomicrobia</taxon>
        <taxon>Methanocellales</taxon>
        <taxon>Methanocellaceae</taxon>
        <taxon>Methanocella</taxon>
    </lineage>
</organism>
<dbReference type="Pfam" id="PF08352">
    <property type="entry name" value="oligo_HPY"/>
    <property type="match status" value="1"/>
</dbReference>
<dbReference type="EMBL" id="CP003243">
    <property type="protein sequence ID" value="AFD00556.1"/>
    <property type="molecule type" value="Genomic_DNA"/>
</dbReference>
<evidence type="ECO:0000313" key="14">
    <source>
        <dbReference type="EMBL" id="AFD00556.1"/>
    </source>
</evidence>
<dbReference type="Pfam" id="PF00005">
    <property type="entry name" value="ABC_tran"/>
    <property type="match status" value="1"/>
</dbReference>
<comment type="subcellular location">
    <subcellularLocation>
        <location evidence="1">Cell membrane</location>
        <topology evidence="1">Peripheral membrane protein</topology>
    </subcellularLocation>
</comment>
<dbReference type="PROSITE" id="PS50893">
    <property type="entry name" value="ABC_TRANSPORTER_2"/>
    <property type="match status" value="1"/>
</dbReference>
<evidence type="ECO:0000256" key="4">
    <source>
        <dbReference type="ARBA" id="ARBA00022741"/>
    </source>
</evidence>
<dbReference type="InterPro" id="IPR050388">
    <property type="entry name" value="ABC_Ni/Peptide_Import"/>
</dbReference>
<dbReference type="NCBIfam" id="TIGR01727">
    <property type="entry name" value="oligo_HPY"/>
    <property type="match status" value="1"/>
</dbReference>
<evidence type="ECO:0000256" key="3">
    <source>
        <dbReference type="ARBA" id="ARBA00022475"/>
    </source>
</evidence>
<dbReference type="SMART" id="SM00382">
    <property type="entry name" value="AAA"/>
    <property type="match status" value="1"/>
</dbReference>
<dbReference type="GO" id="GO:0016887">
    <property type="term" value="F:ATP hydrolysis activity"/>
    <property type="evidence" value="ECO:0007669"/>
    <property type="project" value="InterPro"/>
</dbReference>
<proteinExistence type="predicted"/>
<dbReference type="HOGENOM" id="CLU_000604_1_23_2"/>
<evidence type="ECO:0000256" key="12">
    <source>
        <dbReference type="ARBA" id="ARBA00048610"/>
    </source>
</evidence>
<keyword evidence="6" id="KW-1278">Translocase</keyword>
<evidence type="ECO:0000256" key="5">
    <source>
        <dbReference type="ARBA" id="ARBA00022840"/>
    </source>
</evidence>
<keyword evidence="4" id="KW-0547">Nucleotide-binding</keyword>
<dbReference type="STRING" id="1041930.Mtc_1813"/>
<dbReference type="Proteomes" id="UP000005233">
    <property type="component" value="Chromosome"/>
</dbReference>
<name>H8IAQ1_METCZ</name>
<evidence type="ECO:0000259" key="13">
    <source>
        <dbReference type="PROSITE" id="PS50893"/>
    </source>
</evidence>
<dbReference type="GeneID" id="11971959"/>
<keyword evidence="8" id="KW-0472">Membrane</keyword>
<dbReference type="eggNOG" id="arCOG00181">
    <property type="taxonomic scope" value="Archaea"/>
</dbReference>
<dbReference type="InterPro" id="IPR027417">
    <property type="entry name" value="P-loop_NTPase"/>
</dbReference>
<dbReference type="GO" id="GO:0015413">
    <property type="term" value="F:ABC-type nickel transporter activity"/>
    <property type="evidence" value="ECO:0007669"/>
    <property type="project" value="UniProtKB-EC"/>
</dbReference>
<feature type="domain" description="ABC transporter" evidence="13">
    <location>
        <begin position="5"/>
        <end position="249"/>
    </location>
</feature>
<dbReference type="KEGG" id="mez:Mtc_1813"/>
<dbReference type="InterPro" id="IPR003593">
    <property type="entry name" value="AAA+_ATPase"/>
</dbReference>
<evidence type="ECO:0000256" key="2">
    <source>
        <dbReference type="ARBA" id="ARBA00022448"/>
    </source>
</evidence>
<evidence type="ECO:0000256" key="8">
    <source>
        <dbReference type="ARBA" id="ARBA00023136"/>
    </source>
</evidence>
<dbReference type="Gene3D" id="3.40.50.300">
    <property type="entry name" value="P-loop containing nucleotide triphosphate hydrolases"/>
    <property type="match status" value="1"/>
</dbReference>
<dbReference type="CDD" id="cd03257">
    <property type="entry name" value="ABC_NikE_OppD_transporters"/>
    <property type="match status" value="1"/>
</dbReference>
<evidence type="ECO:0000256" key="1">
    <source>
        <dbReference type="ARBA" id="ARBA00004202"/>
    </source>
</evidence>
<evidence type="ECO:0000313" key="15">
    <source>
        <dbReference type="Proteomes" id="UP000005233"/>
    </source>
</evidence>
<evidence type="ECO:0000256" key="6">
    <source>
        <dbReference type="ARBA" id="ARBA00022967"/>
    </source>
</evidence>
<gene>
    <name evidence="14" type="ordered locus">Mtc_1813</name>
</gene>
<dbReference type="SUPFAM" id="SSF52540">
    <property type="entry name" value="P-loop containing nucleoside triphosphate hydrolases"/>
    <property type="match status" value="1"/>
</dbReference>
<dbReference type="EC" id="7.2.2.11" evidence="10"/>
<keyword evidence="3" id="KW-1003">Cell membrane</keyword>
<reference evidence="14 15" key="1">
    <citation type="journal article" date="2012" name="J. Bacteriol.">
        <title>Complete genome sequence of a thermophilic methanogen, Methanocella conradii HZ254, isolated from Chinese rice field soil.</title>
        <authorList>
            <person name="Lu Z."/>
            <person name="Lu Y."/>
        </authorList>
    </citation>
    <scope>NUCLEOTIDE SEQUENCE [LARGE SCALE GENOMIC DNA]</scope>
    <source>
        <strain evidence="15">DSM 24694 / JCM 17849 / CGMCC 1.5162 / HZ254</strain>
    </source>
</reference>
<dbReference type="PANTHER" id="PTHR43297">
    <property type="entry name" value="OLIGOPEPTIDE TRANSPORT ATP-BINDING PROTEIN APPD"/>
    <property type="match status" value="1"/>
</dbReference>
<dbReference type="AlphaFoldDB" id="H8IAQ1"/>
<evidence type="ECO:0000256" key="7">
    <source>
        <dbReference type="ARBA" id="ARBA00023065"/>
    </source>
</evidence>
<dbReference type="GO" id="GO:0015833">
    <property type="term" value="P:peptide transport"/>
    <property type="evidence" value="ECO:0007669"/>
    <property type="project" value="InterPro"/>
</dbReference>
<keyword evidence="15" id="KW-1185">Reference proteome</keyword>
<evidence type="ECO:0000256" key="9">
    <source>
        <dbReference type="ARBA" id="ARBA00038669"/>
    </source>
</evidence>
<evidence type="ECO:0000256" key="10">
    <source>
        <dbReference type="ARBA" id="ARBA00039098"/>
    </source>
</evidence>
<comment type="catalytic activity">
    <reaction evidence="12">
        <text>Ni(2+)(out) + ATP + H2O = Ni(2+)(in) + ADP + phosphate + H(+)</text>
        <dbReference type="Rhea" id="RHEA:15557"/>
        <dbReference type="ChEBI" id="CHEBI:15377"/>
        <dbReference type="ChEBI" id="CHEBI:15378"/>
        <dbReference type="ChEBI" id="CHEBI:30616"/>
        <dbReference type="ChEBI" id="CHEBI:43474"/>
        <dbReference type="ChEBI" id="CHEBI:49786"/>
        <dbReference type="ChEBI" id="CHEBI:456216"/>
        <dbReference type="EC" id="7.2.2.11"/>
    </reaction>
    <physiologicalReaction direction="left-to-right" evidence="12">
        <dbReference type="Rhea" id="RHEA:15558"/>
    </physiologicalReaction>
</comment>
<keyword evidence="2" id="KW-0813">Transport</keyword>
<dbReference type="RefSeq" id="WP_014406387.1">
    <property type="nucleotide sequence ID" value="NC_017034.1"/>
</dbReference>
<dbReference type="GO" id="GO:0005524">
    <property type="term" value="F:ATP binding"/>
    <property type="evidence" value="ECO:0007669"/>
    <property type="project" value="UniProtKB-KW"/>
</dbReference>
<evidence type="ECO:0000256" key="11">
    <source>
        <dbReference type="ARBA" id="ARBA00044143"/>
    </source>
</evidence>
<sequence>MLLSIRDLSVTFDTLQGPFKAIEGIDLDVDERDTLAIVGESGCGKSVLGHATMRLLDDIAIVRGSVKFKGKEIYSMKKDELLKLRGKAISLVPQSPSTSFNPVIKIGDQIKVLIEKDGIAKGSAARQRAIDFLGKAGFPDPVAIYESYPHRLSGGMCERALIAMAVSVEPELIIADEPTKGLDAISRKNILAMLHKMAEGASMIMITHDIKAAVTCKRMAVMYSGEIVEEGITASVINKPKHFYTVGLLEAQPSRGMKPIKGRHSLLSRMDGGCRFRNRCDAADSVCKTHPLLRERDGNGRVRCHHA</sequence>
<dbReference type="InterPro" id="IPR003439">
    <property type="entry name" value="ABC_transporter-like_ATP-bd"/>
</dbReference>
<dbReference type="InterPro" id="IPR013563">
    <property type="entry name" value="Oligopep_ABC_C"/>
</dbReference>
<dbReference type="OrthoDB" id="18209at2157"/>
<keyword evidence="5 14" id="KW-0067">ATP-binding</keyword>
<comment type="subunit">
    <text evidence="9">The complex is composed of two ATP-binding proteins (NikD and NikE), two transmembrane proteins (NikB and NikC) and a solute-binding protein (NikA).</text>
</comment>
<dbReference type="PANTHER" id="PTHR43297:SF13">
    <property type="entry name" value="NICKEL ABC TRANSPORTER, ATP-BINDING PROTEIN"/>
    <property type="match status" value="1"/>
</dbReference>
<protein>
    <recommendedName>
        <fullName evidence="11">Nickel import system ATP-binding protein NikD</fullName>
        <ecNumber evidence="10">7.2.2.11</ecNumber>
    </recommendedName>
</protein>
<accession>H8IAQ1</accession>
<keyword evidence="7" id="KW-0406">Ion transport</keyword>
<dbReference type="GO" id="GO:0005886">
    <property type="term" value="C:plasma membrane"/>
    <property type="evidence" value="ECO:0007669"/>
    <property type="project" value="UniProtKB-SubCell"/>
</dbReference>